<protein>
    <submittedName>
        <fullName evidence="3">Unconventional myosin-XV</fullName>
    </submittedName>
</protein>
<accession>A0A6J2RT51</accession>
<dbReference type="InterPro" id="IPR011993">
    <property type="entry name" value="PH-like_dom_sf"/>
</dbReference>
<dbReference type="Pfam" id="PF00373">
    <property type="entry name" value="FERM_M"/>
    <property type="match status" value="1"/>
</dbReference>
<dbReference type="InParanoid" id="A0A6J2RT51"/>
<organism evidence="2 3">
    <name type="scientific">Cottoperca gobio</name>
    <name type="common">Frogmouth</name>
    <name type="synonym">Aphritis gobio</name>
    <dbReference type="NCBI Taxonomy" id="56716"/>
    <lineage>
        <taxon>Eukaryota</taxon>
        <taxon>Metazoa</taxon>
        <taxon>Chordata</taxon>
        <taxon>Craniata</taxon>
        <taxon>Vertebrata</taxon>
        <taxon>Euteleostomi</taxon>
        <taxon>Actinopterygii</taxon>
        <taxon>Neopterygii</taxon>
        <taxon>Teleostei</taxon>
        <taxon>Neoteleostei</taxon>
        <taxon>Acanthomorphata</taxon>
        <taxon>Eupercaria</taxon>
        <taxon>Perciformes</taxon>
        <taxon>Notothenioidei</taxon>
        <taxon>Bovichtidae</taxon>
        <taxon>Cottoperca</taxon>
    </lineage>
</organism>
<evidence type="ECO:0000313" key="2">
    <source>
        <dbReference type="Proteomes" id="UP000504630"/>
    </source>
</evidence>
<feature type="domain" description="FERM" evidence="1">
    <location>
        <begin position="1"/>
        <end position="269"/>
    </location>
</feature>
<name>A0A6J2RT51_COTGO</name>
<dbReference type="PROSITE" id="PS50057">
    <property type="entry name" value="FERM_3"/>
    <property type="match status" value="1"/>
</dbReference>
<keyword evidence="2" id="KW-1185">Reference proteome</keyword>
<evidence type="ECO:0000313" key="3">
    <source>
        <dbReference type="RefSeq" id="XP_029312617.1"/>
    </source>
</evidence>
<dbReference type="AlphaFoldDB" id="A0A6J2RT51"/>
<dbReference type="PANTHER" id="PTHR22692:SF16">
    <property type="entry name" value="MYOSIN XVB"/>
    <property type="match status" value="1"/>
</dbReference>
<dbReference type="RefSeq" id="XP_029312617.1">
    <property type="nucleotide sequence ID" value="XM_029456757.1"/>
</dbReference>
<dbReference type="InterPro" id="IPR019748">
    <property type="entry name" value="FERM_central"/>
</dbReference>
<dbReference type="Gene3D" id="2.30.29.30">
    <property type="entry name" value="Pleckstrin-homology domain (PH domain)/Phosphotyrosine-binding domain (PTB)"/>
    <property type="match status" value="1"/>
</dbReference>
<dbReference type="SUPFAM" id="SSF47031">
    <property type="entry name" value="Second domain of FERM"/>
    <property type="match status" value="1"/>
</dbReference>
<dbReference type="Proteomes" id="UP000504630">
    <property type="component" value="Chromosome 19"/>
</dbReference>
<dbReference type="OrthoDB" id="8182952at2759"/>
<dbReference type="GO" id="GO:0005737">
    <property type="term" value="C:cytoplasm"/>
    <property type="evidence" value="ECO:0007669"/>
    <property type="project" value="UniProtKB-SubCell"/>
</dbReference>
<dbReference type="PANTHER" id="PTHR22692">
    <property type="entry name" value="MYOSIN VII, XV"/>
    <property type="match status" value="1"/>
</dbReference>
<dbReference type="InterPro" id="IPR051567">
    <property type="entry name" value="Unconventional_Myosin_ATPase"/>
</dbReference>
<dbReference type="CDD" id="cd14473">
    <property type="entry name" value="FERM_B-lobe"/>
    <property type="match status" value="1"/>
</dbReference>
<reference evidence="3" key="1">
    <citation type="submission" date="2025-08" db="UniProtKB">
        <authorList>
            <consortium name="RefSeq"/>
        </authorList>
    </citation>
    <scope>IDENTIFICATION</scope>
</reference>
<dbReference type="InterPro" id="IPR035963">
    <property type="entry name" value="FERM_2"/>
</dbReference>
<proteinExistence type="predicted"/>
<dbReference type="GeneID" id="115024895"/>
<dbReference type="KEGG" id="cgob:115024895"/>
<sequence length="278" mass="31255">MGISNLTEIKEFSILANRHEDGMVRPIHAEEYLFDFLLDDSSIFFSLRRVMWSHPLSFITELYVEFHYQQLLADYLGGRLLLAPAADVSSSVQQIAELSALQHLAQGLHNQPSLPEIKEYLPSQDGLSSKVEEIYSFCQGQIAAMHFLSPQDAKIQFIEFLSTMPLFGSNTFSAQKVSLRGCPSPCMVSISQEGVLFLNPKTQERVFLIPLADVQSMRTIRPKKQGKLPAMEIDYSNPGQSKKVTIHLKQAKQLCHILALIMEELIRPSVTSSVSSRL</sequence>
<dbReference type="CTD" id="80022"/>
<dbReference type="InterPro" id="IPR000299">
    <property type="entry name" value="FERM_domain"/>
</dbReference>
<gene>
    <name evidence="3" type="primary">myo15b</name>
</gene>
<evidence type="ECO:0000259" key="1">
    <source>
        <dbReference type="PROSITE" id="PS50057"/>
    </source>
</evidence>